<dbReference type="GO" id="GO:0050793">
    <property type="term" value="P:regulation of developmental process"/>
    <property type="evidence" value="ECO:0007669"/>
    <property type="project" value="UniProtKB-ARBA"/>
</dbReference>
<feature type="compositionally biased region" description="Basic and acidic residues" evidence="10">
    <location>
        <begin position="562"/>
        <end position="575"/>
    </location>
</feature>
<evidence type="ECO:0000256" key="8">
    <source>
        <dbReference type="ARBA" id="ARBA00048679"/>
    </source>
</evidence>
<dbReference type="InterPro" id="IPR017441">
    <property type="entry name" value="Protein_kinase_ATP_BS"/>
</dbReference>
<feature type="region of interest" description="Disordered" evidence="10">
    <location>
        <begin position="717"/>
        <end position="736"/>
    </location>
</feature>
<dbReference type="PANTHER" id="PTHR43895:SF152">
    <property type="entry name" value="SERINE_THREONINE-PROTEIN KINASE TOS3"/>
    <property type="match status" value="1"/>
</dbReference>
<dbReference type="EC" id="2.7.11.1" evidence="1"/>
<dbReference type="EMBL" id="CP064812">
    <property type="protein sequence ID" value="QPG74062.1"/>
    <property type="molecule type" value="Genomic_DNA"/>
</dbReference>
<organism evidence="12 13">
    <name type="scientific">Eeniella nana</name>
    <name type="common">Yeast</name>
    <name type="synonym">Brettanomyces nanus</name>
    <dbReference type="NCBI Taxonomy" id="13502"/>
    <lineage>
        <taxon>Eukaryota</taxon>
        <taxon>Fungi</taxon>
        <taxon>Dikarya</taxon>
        <taxon>Ascomycota</taxon>
        <taxon>Saccharomycotina</taxon>
        <taxon>Pichiomycetes</taxon>
        <taxon>Pichiales</taxon>
        <taxon>Pichiaceae</taxon>
        <taxon>Brettanomyces</taxon>
    </lineage>
</organism>
<feature type="region of interest" description="Disordered" evidence="10">
    <location>
        <begin position="772"/>
        <end position="832"/>
    </location>
</feature>
<dbReference type="RefSeq" id="XP_038777627.1">
    <property type="nucleotide sequence ID" value="XM_038921699.1"/>
</dbReference>
<feature type="domain" description="Protein kinase" evidence="11">
    <location>
        <begin position="57"/>
        <end position="350"/>
    </location>
</feature>
<dbReference type="Pfam" id="PF00069">
    <property type="entry name" value="Pkinase"/>
    <property type="match status" value="1"/>
</dbReference>
<dbReference type="GO" id="GO:0001558">
    <property type="term" value="P:regulation of cell growth"/>
    <property type="evidence" value="ECO:0007669"/>
    <property type="project" value="UniProtKB-ARBA"/>
</dbReference>
<evidence type="ECO:0000313" key="13">
    <source>
        <dbReference type="Proteomes" id="UP000662931"/>
    </source>
</evidence>
<keyword evidence="13" id="KW-1185">Reference proteome</keyword>
<dbReference type="InterPro" id="IPR011009">
    <property type="entry name" value="Kinase-like_dom_sf"/>
</dbReference>
<dbReference type="GO" id="GO:0005524">
    <property type="term" value="F:ATP binding"/>
    <property type="evidence" value="ECO:0007669"/>
    <property type="project" value="UniProtKB-UniRule"/>
</dbReference>
<feature type="region of interest" description="Disordered" evidence="10">
    <location>
        <begin position="452"/>
        <end position="500"/>
    </location>
</feature>
<dbReference type="AlphaFoldDB" id="A0A875S1U0"/>
<dbReference type="SMART" id="SM00220">
    <property type="entry name" value="S_TKc"/>
    <property type="match status" value="1"/>
</dbReference>
<feature type="compositionally biased region" description="Low complexity" evidence="10">
    <location>
        <begin position="779"/>
        <end position="789"/>
    </location>
</feature>
<dbReference type="PROSITE" id="PS00107">
    <property type="entry name" value="PROTEIN_KINASE_ATP"/>
    <property type="match status" value="1"/>
</dbReference>
<dbReference type="GO" id="GO:0007165">
    <property type="term" value="P:signal transduction"/>
    <property type="evidence" value="ECO:0007669"/>
    <property type="project" value="TreeGrafter"/>
</dbReference>
<dbReference type="FunFam" id="3.30.200.20:FF:000206">
    <property type="entry name" value="Serine/threonine-protein kinase Ssp1"/>
    <property type="match status" value="1"/>
</dbReference>
<dbReference type="CDD" id="cd14008">
    <property type="entry name" value="STKc_LKB1_CaMKK"/>
    <property type="match status" value="1"/>
</dbReference>
<accession>A0A875S1U0</accession>
<feature type="compositionally biased region" description="Low complexity" evidence="10">
    <location>
        <begin position="24"/>
        <end position="33"/>
    </location>
</feature>
<dbReference type="OrthoDB" id="68483at2759"/>
<dbReference type="KEGG" id="bnn:FOA43_001383"/>
<evidence type="ECO:0000256" key="6">
    <source>
        <dbReference type="ARBA" id="ARBA00022840"/>
    </source>
</evidence>
<feature type="compositionally biased region" description="Polar residues" evidence="10">
    <location>
        <begin position="452"/>
        <end position="481"/>
    </location>
</feature>
<keyword evidence="3" id="KW-0808">Transferase</keyword>
<keyword evidence="4 9" id="KW-0547">Nucleotide-binding</keyword>
<dbReference type="PANTHER" id="PTHR43895">
    <property type="entry name" value="CALCIUM/CALMODULIN-DEPENDENT PROTEIN KINASE KINASE-RELATED"/>
    <property type="match status" value="1"/>
</dbReference>
<gene>
    <name evidence="12" type="ORF">FOA43_001383</name>
</gene>
<feature type="region of interest" description="Disordered" evidence="10">
    <location>
        <begin position="535"/>
        <end position="575"/>
    </location>
</feature>
<feature type="compositionally biased region" description="Low complexity" evidence="10">
    <location>
        <begin position="535"/>
        <end position="556"/>
    </location>
</feature>
<dbReference type="SUPFAM" id="SSF56112">
    <property type="entry name" value="Protein kinase-like (PK-like)"/>
    <property type="match status" value="1"/>
</dbReference>
<feature type="region of interest" description="Disordered" evidence="10">
    <location>
        <begin position="1"/>
        <end position="33"/>
    </location>
</feature>
<evidence type="ECO:0000259" key="11">
    <source>
        <dbReference type="PROSITE" id="PS50011"/>
    </source>
</evidence>
<dbReference type="GO" id="GO:0042149">
    <property type="term" value="P:cellular response to glucose starvation"/>
    <property type="evidence" value="ECO:0007669"/>
    <property type="project" value="UniProtKB-ARBA"/>
</dbReference>
<dbReference type="Gene3D" id="1.10.510.10">
    <property type="entry name" value="Transferase(Phosphotransferase) domain 1"/>
    <property type="match status" value="1"/>
</dbReference>
<dbReference type="GO" id="GO:0030447">
    <property type="term" value="P:filamentous growth"/>
    <property type="evidence" value="ECO:0007669"/>
    <property type="project" value="UniProtKB-ARBA"/>
</dbReference>
<dbReference type="Proteomes" id="UP000662931">
    <property type="component" value="Chromosome 1"/>
</dbReference>
<keyword evidence="2" id="KW-0723">Serine/threonine-protein kinase</keyword>
<feature type="binding site" evidence="9">
    <location>
        <position position="86"/>
    </location>
    <ligand>
        <name>ATP</name>
        <dbReference type="ChEBI" id="CHEBI:30616"/>
    </ligand>
</feature>
<name>A0A875S1U0_EENNA</name>
<evidence type="ECO:0000256" key="7">
    <source>
        <dbReference type="ARBA" id="ARBA00047899"/>
    </source>
</evidence>
<feature type="region of interest" description="Disordered" evidence="10">
    <location>
        <begin position="405"/>
        <end position="435"/>
    </location>
</feature>
<protein>
    <recommendedName>
        <fullName evidence="1">non-specific serine/threonine protein kinase</fullName>
        <ecNumber evidence="1">2.7.11.1</ecNumber>
    </recommendedName>
</protein>
<evidence type="ECO:0000313" key="12">
    <source>
        <dbReference type="EMBL" id="QPG74062.1"/>
    </source>
</evidence>
<dbReference type="GeneID" id="62194784"/>
<sequence>MRCNSAGGLSVSPSSMGAVKSRKSVSSTSSSTSMVKETHYVHVEYDPITRKRILNTYEILKDLGYGQHGKVKLARDIDTGQLVAIKIVDRASKPGLGRLTRRGSLVSQEDKIRREIAIMKKCCHPHIVKLIEVLDSETSRKIYLILEYLEKGEILWQRRDSSTDEKPEPFLTVKQAKCVFRDVVSGLEYLHNQGIIHRDIKPSNLLINKDDVVKISDFGISFAANLDGNGLSDDFELAKTAGTPAFLAPELCTTDGDDVRVTYKIDIWALGVTLYCVLFGQLPFSGETEFQLFDAINNAPLCYPNMEEWRVSPKIPEHDFVQIKDLLSGLLERDPTKRTEIERIKRHPFFLEGLVGKQYEEYISNWRNDMKIDVTNQEMDDAVIGIGTRIRKKISKVLGFSAHSHSHLSSGSSPTQSRIVHLKHVSSSSPSSSTLKTDRSYIFSEALKSSNESQISLQRPHSQVHISPSSLRNQQANISKFTESTDESSETENANDVEDTLVDHEQDDNLSLSDHSSMSSTDAKVVFSASPNISVNASPNNAQPPSAACSQTSSISETDDTETARPHIPGGEKRRVPSFASLNSYYDDGYMKNLTSGNGQTSAQPLPNFTTGAPNAQFSNIGRISTSTGSRKSSRSTLDHYGSFVPMTVVHSAISIPEYLKPTDMDPIAPSLTNEYYSSIYGGKKMLKEDAKGKMRSTKSLGSSGIVSSPAIGHHSVTFSNDSGSERNTDICADSTSASKSDASLIAYDSSKPAILDRAAIYGKKIPLTLRMKKPMNRSSSSSSSSSSSGDEDDNGGELMLTVRPRRHPHREEINDRSQSSQHAPGLSNVPE</sequence>
<proteinExistence type="predicted"/>
<evidence type="ECO:0000256" key="3">
    <source>
        <dbReference type="ARBA" id="ARBA00022679"/>
    </source>
</evidence>
<evidence type="ECO:0000256" key="1">
    <source>
        <dbReference type="ARBA" id="ARBA00012513"/>
    </source>
</evidence>
<evidence type="ECO:0000256" key="2">
    <source>
        <dbReference type="ARBA" id="ARBA00022527"/>
    </source>
</evidence>
<evidence type="ECO:0000256" key="4">
    <source>
        <dbReference type="ARBA" id="ARBA00022741"/>
    </source>
</evidence>
<dbReference type="InterPro" id="IPR008271">
    <property type="entry name" value="Ser/Thr_kinase_AS"/>
</dbReference>
<feature type="compositionally biased region" description="Acidic residues" evidence="10">
    <location>
        <begin position="484"/>
        <end position="500"/>
    </location>
</feature>
<comment type="catalytic activity">
    <reaction evidence="8">
        <text>L-seryl-[protein] + ATP = O-phospho-L-seryl-[protein] + ADP + H(+)</text>
        <dbReference type="Rhea" id="RHEA:17989"/>
        <dbReference type="Rhea" id="RHEA-COMP:9863"/>
        <dbReference type="Rhea" id="RHEA-COMP:11604"/>
        <dbReference type="ChEBI" id="CHEBI:15378"/>
        <dbReference type="ChEBI" id="CHEBI:29999"/>
        <dbReference type="ChEBI" id="CHEBI:30616"/>
        <dbReference type="ChEBI" id="CHEBI:83421"/>
        <dbReference type="ChEBI" id="CHEBI:456216"/>
        <dbReference type="EC" id="2.7.11.1"/>
    </reaction>
</comment>
<evidence type="ECO:0000256" key="10">
    <source>
        <dbReference type="SAM" id="MobiDB-lite"/>
    </source>
</evidence>
<reference evidence="12" key="1">
    <citation type="submission" date="2020-10" db="EMBL/GenBank/DDBJ databases">
        <authorList>
            <person name="Roach M.J.R."/>
        </authorList>
    </citation>
    <scope>NUCLEOTIDE SEQUENCE</scope>
    <source>
        <strain evidence="12">CBS 1945</strain>
    </source>
</reference>
<evidence type="ECO:0000256" key="5">
    <source>
        <dbReference type="ARBA" id="ARBA00022777"/>
    </source>
</evidence>
<dbReference type="FunFam" id="1.10.510.10:FF:000571">
    <property type="entry name" value="Maternal embryonic leucine zipper kinase"/>
    <property type="match status" value="1"/>
</dbReference>
<dbReference type="PROSITE" id="PS50011">
    <property type="entry name" value="PROTEIN_KINASE_DOM"/>
    <property type="match status" value="1"/>
</dbReference>
<dbReference type="GO" id="GO:0004674">
    <property type="term" value="F:protein serine/threonine kinase activity"/>
    <property type="evidence" value="ECO:0007669"/>
    <property type="project" value="UniProtKB-KW"/>
</dbReference>
<keyword evidence="5" id="KW-0418">Kinase</keyword>
<dbReference type="InterPro" id="IPR000719">
    <property type="entry name" value="Prot_kinase_dom"/>
</dbReference>
<comment type="catalytic activity">
    <reaction evidence="7">
        <text>L-threonyl-[protein] + ATP = O-phospho-L-threonyl-[protein] + ADP + H(+)</text>
        <dbReference type="Rhea" id="RHEA:46608"/>
        <dbReference type="Rhea" id="RHEA-COMP:11060"/>
        <dbReference type="Rhea" id="RHEA-COMP:11605"/>
        <dbReference type="ChEBI" id="CHEBI:15378"/>
        <dbReference type="ChEBI" id="CHEBI:30013"/>
        <dbReference type="ChEBI" id="CHEBI:30616"/>
        <dbReference type="ChEBI" id="CHEBI:61977"/>
        <dbReference type="ChEBI" id="CHEBI:456216"/>
        <dbReference type="EC" id="2.7.11.1"/>
    </reaction>
</comment>
<evidence type="ECO:0000256" key="9">
    <source>
        <dbReference type="PROSITE-ProRule" id="PRU10141"/>
    </source>
</evidence>
<keyword evidence="6 9" id="KW-0067">ATP-binding</keyword>
<dbReference type="PROSITE" id="PS00108">
    <property type="entry name" value="PROTEIN_KINASE_ST"/>
    <property type="match status" value="1"/>
</dbReference>